<evidence type="ECO:0008006" key="3">
    <source>
        <dbReference type="Google" id="ProtNLM"/>
    </source>
</evidence>
<dbReference type="InterPro" id="IPR036116">
    <property type="entry name" value="FN3_sf"/>
</dbReference>
<dbReference type="AlphaFoldDB" id="A0A063Y0M2"/>
<proteinExistence type="predicted"/>
<dbReference type="Proteomes" id="UP000027318">
    <property type="component" value="Unassembled WGS sequence"/>
</dbReference>
<accession>A0A063Y0M2</accession>
<dbReference type="Gene3D" id="2.60.40.10">
    <property type="entry name" value="Immunoglobulins"/>
    <property type="match status" value="1"/>
</dbReference>
<comment type="caution">
    <text evidence="1">The sequence shown here is derived from an EMBL/GenBank/DDBJ whole genome shotgun (WGS) entry which is preliminary data.</text>
</comment>
<protein>
    <recommendedName>
        <fullName evidence="3">Fibronectin type-III domain-containing protein</fullName>
    </recommendedName>
</protein>
<dbReference type="SUPFAM" id="SSF49265">
    <property type="entry name" value="Fibronectin type III"/>
    <property type="match status" value="1"/>
</dbReference>
<gene>
    <name evidence="1" type="ORF">ADINL_2378</name>
</gene>
<dbReference type="InterPro" id="IPR013783">
    <property type="entry name" value="Ig-like_fold"/>
</dbReference>
<name>A0A063Y0M2_9GAMM</name>
<evidence type="ECO:0000313" key="1">
    <source>
        <dbReference type="EMBL" id="KDE39249.1"/>
    </source>
</evidence>
<evidence type="ECO:0000313" key="2">
    <source>
        <dbReference type="Proteomes" id="UP000027318"/>
    </source>
</evidence>
<sequence>MDVQVETGAQPSVHLSWSRQRAAASELQVTVYRRELGVKSAIWYRNILQDGRLRSFAEMTLFEPVAVLPPSATGFTDTQVERGKHYEYRVHRPELANRYNEAATYFVVSLDVPVVDQHGTILLVVDETLVEDLADDLRLLELDLAGDGWSVTRLLTPRHPQQDPQDLHRAIREAVRADPEIQGLYLFGHVPVARSGFLAPDGHQNGPHETDLYYADLTGAWTDLQFFSDSGGESRSNVPRDGRFDHSSLPKAIDVMVGRVDLSRLSAARKSELELLRDYVHKAHAWRNGDRQVPYRVLLNSSHLFQEHTWARAMFGKDRVMEAAFQPELNTEAYLWAMDFGHWDGGSEEHYVGVQNRAQFFLNFGSGKQKWMGGKNAMRMLLAQPDWGLTVGWGARPAWHMHQMAAGWTVGQSHLRTVNNAFNGREFYPGGRYAHLESQVHINLMGDPTLRLHVAAPPKVPAVVRGSEGVVLSWEAPDEGVIEGYLVYRSDHPVSGYQRITESMLEPDVRSYLDVSAAAAGPLYYQIRAVHRNETRSGVYQLASRAAYVWLAEQAVEYRPPVVPPAVEQQVVAGESVVLQVPGASDHHVVILQHPEQGQIRWEKGMPVYVSEPGFSGSDTLVYRLFDGVGLSEPSLLIVQVSAN</sequence>
<organism evidence="1 2">
    <name type="scientific">Nitrincola lacisaponensis</name>
    <dbReference type="NCBI Taxonomy" id="267850"/>
    <lineage>
        <taxon>Bacteria</taxon>
        <taxon>Pseudomonadati</taxon>
        <taxon>Pseudomonadota</taxon>
        <taxon>Gammaproteobacteria</taxon>
        <taxon>Oceanospirillales</taxon>
        <taxon>Oceanospirillaceae</taxon>
        <taxon>Nitrincola</taxon>
    </lineage>
</organism>
<reference evidence="1 2" key="1">
    <citation type="journal article" date="2005" name="Int. J. Syst. Evol. Microbiol.">
        <title>Nitrincola lacisaponensis gen. nov., sp. nov., a novel alkaliphilic bacterium isolated from an alkaline, saline lake.</title>
        <authorList>
            <person name="Dimitriu P.A."/>
            <person name="Shukla S.K."/>
            <person name="Conradt J."/>
            <person name="Marquez M.C."/>
            <person name="Ventosa A."/>
            <person name="Maglia A."/>
            <person name="Peyton B.M."/>
            <person name="Pinkart H.C."/>
            <person name="Mormile M.R."/>
        </authorList>
    </citation>
    <scope>NUCLEOTIDE SEQUENCE [LARGE SCALE GENOMIC DNA]</scope>
    <source>
        <strain evidence="1 2">4CA</strain>
    </source>
</reference>
<keyword evidence="2" id="KW-1185">Reference proteome</keyword>
<dbReference type="EMBL" id="JMSZ01000032">
    <property type="protein sequence ID" value="KDE39249.1"/>
    <property type="molecule type" value="Genomic_DNA"/>
</dbReference>